<sequence length="71" mass="7893">MVVPPESTFPSFVRLTKDQKSTLAQGDRQGFRSTNQCPEELAHLLGANEEPWGVHVYAGSTKPRQHLSLDT</sequence>
<organism evidence="1 2">
    <name type="scientific">Ensete ventricosum</name>
    <name type="common">Abyssinian banana</name>
    <name type="synonym">Musa ensete</name>
    <dbReference type="NCBI Taxonomy" id="4639"/>
    <lineage>
        <taxon>Eukaryota</taxon>
        <taxon>Viridiplantae</taxon>
        <taxon>Streptophyta</taxon>
        <taxon>Embryophyta</taxon>
        <taxon>Tracheophyta</taxon>
        <taxon>Spermatophyta</taxon>
        <taxon>Magnoliopsida</taxon>
        <taxon>Liliopsida</taxon>
        <taxon>Zingiberales</taxon>
        <taxon>Musaceae</taxon>
        <taxon>Ensete</taxon>
    </lineage>
</organism>
<evidence type="ECO:0000313" key="1">
    <source>
        <dbReference type="EMBL" id="RRT67641.1"/>
    </source>
</evidence>
<reference evidence="1 2" key="1">
    <citation type="journal article" date="2014" name="Agronomy (Basel)">
        <title>A Draft Genome Sequence for Ensete ventricosum, the Drought-Tolerant Tree Against Hunger.</title>
        <authorList>
            <person name="Harrison J."/>
            <person name="Moore K.A."/>
            <person name="Paszkiewicz K."/>
            <person name="Jones T."/>
            <person name="Grant M."/>
            <person name="Ambacheew D."/>
            <person name="Muzemil S."/>
            <person name="Studholme D.J."/>
        </authorList>
    </citation>
    <scope>NUCLEOTIDE SEQUENCE [LARGE SCALE GENOMIC DNA]</scope>
</reference>
<dbReference type="EMBL" id="AMZH03004971">
    <property type="protein sequence ID" value="RRT67641.1"/>
    <property type="molecule type" value="Genomic_DNA"/>
</dbReference>
<dbReference type="AlphaFoldDB" id="A0A426ZUI6"/>
<proteinExistence type="predicted"/>
<name>A0A426ZUI6_ENSVE</name>
<gene>
    <name evidence="1" type="ORF">B296_00011921</name>
</gene>
<evidence type="ECO:0000313" key="2">
    <source>
        <dbReference type="Proteomes" id="UP000287651"/>
    </source>
</evidence>
<dbReference type="Proteomes" id="UP000287651">
    <property type="component" value="Unassembled WGS sequence"/>
</dbReference>
<comment type="caution">
    <text evidence="1">The sequence shown here is derived from an EMBL/GenBank/DDBJ whole genome shotgun (WGS) entry which is preliminary data.</text>
</comment>
<protein>
    <submittedName>
        <fullName evidence="1">Uncharacterized protein</fullName>
    </submittedName>
</protein>
<accession>A0A426ZUI6</accession>